<dbReference type="Proteomes" id="UP001165090">
    <property type="component" value="Unassembled WGS sequence"/>
</dbReference>
<keyword evidence="3" id="KW-1185">Reference proteome</keyword>
<organism evidence="2 3">
    <name type="scientific">Volvox africanus</name>
    <dbReference type="NCBI Taxonomy" id="51714"/>
    <lineage>
        <taxon>Eukaryota</taxon>
        <taxon>Viridiplantae</taxon>
        <taxon>Chlorophyta</taxon>
        <taxon>core chlorophytes</taxon>
        <taxon>Chlorophyceae</taxon>
        <taxon>CS clade</taxon>
        <taxon>Chlamydomonadales</taxon>
        <taxon>Volvocaceae</taxon>
        <taxon>Volvox</taxon>
    </lineage>
</organism>
<feature type="region of interest" description="Disordered" evidence="1">
    <location>
        <begin position="28"/>
        <end position="53"/>
    </location>
</feature>
<accession>A0ABQ5S222</accession>
<sequence length="114" mass="13168">MRRRICQCCLHWHRRAFKRTAAVQEALSGEEAPGGGRVRAAAGPSNQVPRDLNDDEVFEAPELRVLMNDEDDEDSAFFLAFDHVMHRRVRPGFSWPIHCHIAIRRKETVYLTII</sequence>
<proteinExistence type="predicted"/>
<evidence type="ECO:0000313" key="2">
    <source>
        <dbReference type="EMBL" id="GLI63903.1"/>
    </source>
</evidence>
<comment type="caution">
    <text evidence="2">The sequence shown here is derived from an EMBL/GenBank/DDBJ whole genome shotgun (WGS) entry which is preliminary data.</text>
</comment>
<name>A0ABQ5S222_9CHLO</name>
<reference evidence="2 3" key="1">
    <citation type="journal article" date="2023" name="IScience">
        <title>Expanded male sex-determining region conserved during the evolution of homothallism in the green alga Volvox.</title>
        <authorList>
            <person name="Yamamoto K."/>
            <person name="Matsuzaki R."/>
            <person name="Mahakham W."/>
            <person name="Heman W."/>
            <person name="Sekimoto H."/>
            <person name="Kawachi M."/>
            <person name="Minakuchi Y."/>
            <person name="Toyoda A."/>
            <person name="Nozaki H."/>
        </authorList>
    </citation>
    <scope>NUCLEOTIDE SEQUENCE [LARGE SCALE GENOMIC DNA]</scope>
    <source>
        <strain evidence="2 3">NIES-4468</strain>
    </source>
</reference>
<gene>
    <name evidence="2" type="ORF">VaNZ11_007025</name>
</gene>
<evidence type="ECO:0000256" key="1">
    <source>
        <dbReference type="SAM" id="MobiDB-lite"/>
    </source>
</evidence>
<protein>
    <submittedName>
        <fullName evidence="2">Uncharacterized protein</fullName>
    </submittedName>
</protein>
<dbReference type="EMBL" id="BSDZ01000017">
    <property type="protein sequence ID" value="GLI63903.1"/>
    <property type="molecule type" value="Genomic_DNA"/>
</dbReference>
<evidence type="ECO:0000313" key="3">
    <source>
        <dbReference type="Proteomes" id="UP001165090"/>
    </source>
</evidence>